<feature type="compositionally biased region" description="Polar residues" evidence="1">
    <location>
        <begin position="54"/>
        <end position="75"/>
    </location>
</feature>
<evidence type="ECO:0000313" key="3">
    <source>
        <dbReference type="Proteomes" id="UP000807504"/>
    </source>
</evidence>
<evidence type="ECO:0000256" key="1">
    <source>
        <dbReference type="SAM" id="MobiDB-lite"/>
    </source>
</evidence>
<feature type="region of interest" description="Disordered" evidence="1">
    <location>
        <begin position="53"/>
        <end position="75"/>
    </location>
</feature>
<dbReference type="AlphaFoldDB" id="A0A8T0FDL7"/>
<organism evidence="2 3">
    <name type="scientific">Argiope bruennichi</name>
    <name type="common">Wasp spider</name>
    <name type="synonym">Aranea bruennichi</name>
    <dbReference type="NCBI Taxonomy" id="94029"/>
    <lineage>
        <taxon>Eukaryota</taxon>
        <taxon>Metazoa</taxon>
        <taxon>Ecdysozoa</taxon>
        <taxon>Arthropoda</taxon>
        <taxon>Chelicerata</taxon>
        <taxon>Arachnida</taxon>
        <taxon>Araneae</taxon>
        <taxon>Araneomorphae</taxon>
        <taxon>Entelegynae</taxon>
        <taxon>Araneoidea</taxon>
        <taxon>Araneidae</taxon>
        <taxon>Argiope</taxon>
    </lineage>
</organism>
<proteinExistence type="predicted"/>
<comment type="caution">
    <text evidence="2">The sequence shown here is derived from an EMBL/GenBank/DDBJ whole genome shotgun (WGS) entry which is preliminary data.</text>
</comment>
<name>A0A8T0FDL7_ARGBR</name>
<reference evidence="2" key="2">
    <citation type="submission" date="2020-06" db="EMBL/GenBank/DDBJ databases">
        <authorList>
            <person name="Sheffer M."/>
        </authorList>
    </citation>
    <scope>NUCLEOTIDE SEQUENCE</scope>
</reference>
<evidence type="ECO:0000313" key="2">
    <source>
        <dbReference type="EMBL" id="KAF8788475.1"/>
    </source>
</evidence>
<gene>
    <name evidence="2" type="ORF">HNY73_006510</name>
</gene>
<reference evidence="2" key="1">
    <citation type="journal article" date="2020" name="bioRxiv">
        <title>Chromosome-level reference genome of the European wasp spider Argiope bruennichi: a resource for studies on range expansion and evolutionary adaptation.</title>
        <authorList>
            <person name="Sheffer M.M."/>
            <person name="Hoppe A."/>
            <person name="Krehenwinkel H."/>
            <person name="Uhl G."/>
            <person name="Kuss A.W."/>
            <person name="Jensen L."/>
            <person name="Jensen C."/>
            <person name="Gillespie R.G."/>
            <person name="Hoff K.J."/>
            <person name="Prost S."/>
        </authorList>
    </citation>
    <scope>NUCLEOTIDE SEQUENCE</scope>
</reference>
<accession>A0A8T0FDL7</accession>
<sequence>MNKICDLNNKSADFDEQNDFCQVVIQGKASEICMALYVMLRAPFCVRLARKETTPSYQKPHSLTTSNFKSADSES</sequence>
<keyword evidence="3" id="KW-1185">Reference proteome</keyword>
<protein>
    <submittedName>
        <fullName evidence="2">Uncharacterized protein</fullName>
    </submittedName>
</protein>
<dbReference type="Proteomes" id="UP000807504">
    <property type="component" value="Unassembled WGS sequence"/>
</dbReference>
<dbReference type="EMBL" id="JABXBU010000012">
    <property type="protein sequence ID" value="KAF8788475.1"/>
    <property type="molecule type" value="Genomic_DNA"/>
</dbReference>